<dbReference type="Proteomes" id="UP000006546">
    <property type="component" value="Chromosome"/>
</dbReference>
<keyword evidence="2" id="KW-0547">Nucleotide-binding</keyword>
<dbReference type="Pfam" id="PF00152">
    <property type="entry name" value="tRNA-synt_2"/>
    <property type="match status" value="1"/>
</dbReference>
<dbReference type="STRING" id="906968.Trebr_0768"/>
<dbReference type="PROSITE" id="PS50862">
    <property type="entry name" value="AA_TRNA_LIGASE_II"/>
    <property type="match status" value="1"/>
</dbReference>
<dbReference type="InterPro" id="IPR006195">
    <property type="entry name" value="aa-tRNA-synth_II"/>
</dbReference>
<dbReference type="GO" id="GO:0005524">
    <property type="term" value="F:ATP binding"/>
    <property type="evidence" value="ECO:0007669"/>
    <property type="project" value="InterPro"/>
</dbReference>
<dbReference type="KEGG" id="tbe:Trebr_0768"/>
<dbReference type="EC" id="6.1.1.6" evidence="5"/>
<dbReference type="eggNOG" id="COG2269">
    <property type="taxonomic scope" value="Bacteria"/>
</dbReference>
<name>F4LIG4_TREBD</name>
<reference evidence="6" key="1">
    <citation type="submission" date="2011-04" db="EMBL/GenBank/DDBJ databases">
        <title>The complete genome of Treponema brennaborense DSM 12168.</title>
        <authorList>
            <person name="Lucas S."/>
            <person name="Han J."/>
            <person name="Lapidus A."/>
            <person name="Bruce D."/>
            <person name="Goodwin L."/>
            <person name="Pitluck S."/>
            <person name="Peters L."/>
            <person name="Kyrpides N."/>
            <person name="Mavromatis K."/>
            <person name="Ivanova N."/>
            <person name="Mikhailova N."/>
            <person name="Pagani I."/>
            <person name="Teshima H."/>
            <person name="Detter J.C."/>
            <person name="Tapia R."/>
            <person name="Han C."/>
            <person name="Land M."/>
            <person name="Hauser L."/>
            <person name="Markowitz V."/>
            <person name="Cheng J.-F."/>
            <person name="Hugenholtz P."/>
            <person name="Woyke T."/>
            <person name="Wu D."/>
            <person name="Gronow S."/>
            <person name="Wellnitz S."/>
            <person name="Brambilla E."/>
            <person name="Klenk H.-P."/>
            <person name="Eisen J.A."/>
        </authorList>
    </citation>
    <scope>NUCLEOTIDE SEQUENCE [LARGE SCALE GENOMIC DNA]</scope>
    <source>
        <strain evidence="6">DSM 12168 / CIP 105900 / DD5/3</strain>
    </source>
</reference>
<evidence type="ECO:0000256" key="3">
    <source>
        <dbReference type="ARBA" id="ARBA00022840"/>
    </source>
</evidence>
<accession>F4LIG4</accession>
<dbReference type="GO" id="GO:0006430">
    <property type="term" value="P:lysyl-tRNA aminoacylation"/>
    <property type="evidence" value="ECO:0007669"/>
    <property type="project" value="TreeGrafter"/>
</dbReference>
<dbReference type="InterPro" id="IPR045864">
    <property type="entry name" value="aa-tRNA-synth_II/BPL/LPL"/>
</dbReference>
<gene>
    <name evidence="5" type="ordered locus">Trebr_0768</name>
</gene>
<organism evidence="5 6">
    <name type="scientific">Treponema brennaborense (strain DSM 12168 / CIP 105900 / DD5/3)</name>
    <dbReference type="NCBI Taxonomy" id="906968"/>
    <lineage>
        <taxon>Bacteria</taxon>
        <taxon>Pseudomonadati</taxon>
        <taxon>Spirochaetota</taxon>
        <taxon>Spirochaetia</taxon>
        <taxon>Spirochaetales</taxon>
        <taxon>Treponemataceae</taxon>
        <taxon>Treponema</taxon>
    </lineage>
</organism>
<dbReference type="GO" id="GO:0000049">
    <property type="term" value="F:tRNA binding"/>
    <property type="evidence" value="ECO:0007669"/>
    <property type="project" value="TreeGrafter"/>
</dbReference>
<dbReference type="EMBL" id="CP002696">
    <property type="protein sequence ID" value="AEE16205.1"/>
    <property type="molecule type" value="Genomic_DNA"/>
</dbReference>
<dbReference type="HOGENOM" id="CLU_008255_1_0_12"/>
<evidence type="ECO:0000259" key="4">
    <source>
        <dbReference type="PROSITE" id="PS50862"/>
    </source>
</evidence>
<dbReference type="AlphaFoldDB" id="F4LIG4"/>
<feature type="domain" description="Aminoacyl-transfer RNA synthetases class-II family profile" evidence="4">
    <location>
        <begin position="1"/>
        <end position="342"/>
    </location>
</feature>
<evidence type="ECO:0000256" key="2">
    <source>
        <dbReference type="ARBA" id="ARBA00022741"/>
    </source>
</evidence>
<protein>
    <submittedName>
        <fullName evidence="5">Lysine--tRNA ligase</fullName>
        <ecNumber evidence="5">6.1.1.6</ecNumber>
    </submittedName>
</protein>
<dbReference type="PANTHER" id="PTHR42918:SF6">
    <property type="entry name" value="ELONGATION FACTOR P--(R)-BETA-LYSINE LIGASE"/>
    <property type="match status" value="1"/>
</dbReference>
<dbReference type="SUPFAM" id="SSF55681">
    <property type="entry name" value="Class II aaRS and biotin synthetases"/>
    <property type="match status" value="1"/>
</dbReference>
<evidence type="ECO:0000313" key="6">
    <source>
        <dbReference type="Proteomes" id="UP000006546"/>
    </source>
</evidence>
<keyword evidence="3" id="KW-0067">ATP-binding</keyword>
<evidence type="ECO:0000256" key="1">
    <source>
        <dbReference type="ARBA" id="ARBA00022598"/>
    </source>
</evidence>
<dbReference type="PANTHER" id="PTHR42918">
    <property type="entry name" value="LYSYL-TRNA SYNTHETASE"/>
    <property type="match status" value="1"/>
</dbReference>
<dbReference type="Gene3D" id="3.30.930.10">
    <property type="entry name" value="Bira Bifunctional Protein, Domain 2"/>
    <property type="match status" value="1"/>
</dbReference>
<keyword evidence="1 5" id="KW-0436">Ligase</keyword>
<dbReference type="InterPro" id="IPR004364">
    <property type="entry name" value="Aa-tRNA-synt_II"/>
</dbReference>
<sequence length="348" mass="39392">MLQFRARIMQKIRTFFIERGYLELDTPALSRDLIPETCLEVFRTDYIEPWSGGTQPLYLVPSPEIYMKKIIARHAVSVFQLSKCYRNVESTGRIHSPEFTMLEYYTMNADYAVSAAVTEDLFTALLPAPEPAAADGTVRDPYSPLRPPFIRLTMDDAFKAYAGFRLSDCPEAADLADRAAKLGIAEPAEHPFREWPWDDLYELLLVQCVEPALPREKPVFLTDYPAKVPCLAKDVTDAVHGSPSEQDSGRTPLWKERWELYAQGIELANCYTEETDPDKVKAYFETEGKLKQNTARVPHAIDPDYWKIFRKFPACSGSALGVDRLIALLAGCSSIDSVLPFPLEQVRH</sequence>
<dbReference type="GO" id="GO:0004824">
    <property type="term" value="F:lysine-tRNA ligase activity"/>
    <property type="evidence" value="ECO:0007669"/>
    <property type="project" value="UniProtKB-EC"/>
</dbReference>
<dbReference type="GO" id="GO:0005829">
    <property type="term" value="C:cytosol"/>
    <property type="evidence" value="ECO:0007669"/>
    <property type="project" value="TreeGrafter"/>
</dbReference>
<proteinExistence type="predicted"/>
<evidence type="ECO:0000313" key="5">
    <source>
        <dbReference type="EMBL" id="AEE16205.1"/>
    </source>
</evidence>
<keyword evidence="6" id="KW-1185">Reference proteome</keyword>